<gene>
    <name evidence="7" type="ORF">A6122_1974</name>
</gene>
<evidence type="ECO:0000256" key="2">
    <source>
        <dbReference type="ARBA" id="ARBA00022491"/>
    </source>
</evidence>
<dbReference type="PRINTS" id="PR00037">
    <property type="entry name" value="HTHLACR"/>
</dbReference>
<dbReference type="EMBL" id="CP015515">
    <property type="protein sequence ID" value="AND17099.1"/>
    <property type="molecule type" value="Genomic_DNA"/>
</dbReference>
<keyword evidence="8" id="KW-1185">Reference proteome</keyword>
<dbReference type="InterPro" id="IPR036390">
    <property type="entry name" value="WH_DNA-bd_sf"/>
</dbReference>
<keyword evidence="3" id="KW-0805">Transcription regulation</keyword>
<evidence type="ECO:0000256" key="3">
    <source>
        <dbReference type="ARBA" id="ARBA00023015"/>
    </source>
</evidence>
<sequence length="253" mass="26724">MYAPERHQSILDRARIDGRVEVRDLALSLAVTPETIRRDLTSLEKRGLLRRAHGGAIPVKRLGIEPEVAAREGHLAGEKDRIATAALAEVPDGGSIAIDAGTTTVRLAELLALDRRLTVVTHSLPVAMALVGRPTIELHLIGGHLRGVTQAAVGPWAVQAIASISVDVAFIGTNGLSLERGLTTPDLNEAVVKSAIIASARRVVVLADHSKFGRQDFGHVAPLSAVDTVITDTAVDDQLADDIESAGPEVVRA</sequence>
<dbReference type="PATRIC" id="fig|33888.3.peg.2181"/>
<dbReference type="OrthoDB" id="7688673at2"/>
<dbReference type="PROSITE" id="PS51000">
    <property type="entry name" value="HTH_DEOR_2"/>
    <property type="match status" value="1"/>
</dbReference>
<organism evidence="7 8">
    <name type="scientific">Rathayibacter tritici</name>
    <dbReference type="NCBI Taxonomy" id="33888"/>
    <lineage>
        <taxon>Bacteria</taxon>
        <taxon>Bacillati</taxon>
        <taxon>Actinomycetota</taxon>
        <taxon>Actinomycetes</taxon>
        <taxon>Micrococcales</taxon>
        <taxon>Microbacteriaceae</taxon>
        <taxon>Rathayibacter</taxon>
    </lineage>
</organism>
<dbReference type="SUPFAM" id="SSF100950">
    <property type="entry name" value="NagB/RpiA/CoA transferase-like"/>
    <property type="match status" value="1"/>
</dbReference>
<dbReference type="GO" id="GO:0003700">
    <property type="term" value="F:DNA-binding transcription factor activity"/>
    <property type="evidence" value="ECO:0007669"/>
    <property type="project" value="InterPro"/>
</dbReference>
<dbReference type="InterPro" id="IPR001034">
    <property type="entry name" value="DeoR_HTH"/>
</dbReference>
<dbReference type="SUPFAM" id="SSF46785">
    <property type="entry name" value="Winged helix' DNA-binding domain"/>
    <property type="match status" value="1"/>
</dbReference>
<keyword evidence="2" id="KW-0678">Repressor</keyword>
<dbReference type="Pfam" id="PF00455">
    <property type="entry name" value="DeoRC"/>
    <property type="match status" value="1"/>
</dbReference>
<name>A0A160KU55_9MICO</name>
<dbReference type="PANTHER" id="PTHR30363:SF4">
    <property type="entry name" value="GLYCEROL-3-PHOSPHATE REGULON REPRESSOR"/>
    <property type="match status" value="1"/>
</dbReference>
<dbReference type="AlphaFoldDB" id="A0A160KU55"/>
<evidence type="ECO:0000256" key="5">
    <source>
        <dbReference type="ARBA" id="ARBA00024937"/>
    </source>
</evidence>
<accession>A0A160KU55</accession>
<dbReference type="InterPro" id="IPR014036">
    <property type="entry name" value="DeoR-like_C"/>
</dbReference>
<evidence type="ECO:0000256" key="4">
    <source>
        <dbReference type="ARBA" id="ARBA00023163"/>
    </source>
</evidence>
<keyword evidence="7" id="KW-0808">Transferase</keyword>
<evidence type="ECO:0000256" key="1">
    <source>
        <dbReference type="ARBA" id="ARBA00021390"/>
    </source>
</evidence>
<feature type="domain" description="HTH deoR-type" evidence="6">
    <location>
        <begin position="3"/>
        <end position="58"/>
    </location>
</feature>
<reference evidence="7 8" key="1">
    <citation type="submission" date="2016-05" db="EMBL/GenBank/DDBJ databases">
        <title>Complete genome sequence of Rathayibacter tritici NCPPB 1953.</title>
        <authorList>
            <person name="Park J."/>
            <person name="Lee H.-H."/>
            <person name="Lee S.-W."/>
            <person name="Seo Y.-S."/>
        </authorList>
    </citation>
    <scope>NUCLEOTIDE SEQUENCE [LARGE SCALE GENOMIC DNA]</scope>
    <source>
        <strain evidence="7 8">NCPPB 1953</strain>
    </source>
</reference>
<dbReference type="InterPro" id="IPR037171">
    <property type="entry name" value="NagB/RpiA_transferase-like"/>
</dbReference>
<dbReference type="STRING" id="33888.A6122_1974"/>
<evidence type="ECO:0000259" key="6">
    <source>
        <dbReference type="PROSITE" id="PS51000"/>
    </source>
</evidence>
<dbReference type="RefSeq" id="WP_068254551.1">
    <property type="nucleotide sequence ID" value="NZ_CP015515.1"/>
</dbReference>
<dbReference type="PANTHER" id="PTHR30363">
    <property type="entry name" value="HTH-TYPE TRANSCRIPTIONAL REGULATOR SRLR-RELATED"/>
    <property type="match status" value="1"/>
</dbReference>
<comment type="function">
    <text evidence="5">Repressor of the lactose catabolism operon. Galactose-6-phosphate is the inducer.</text>
</comment>
<protein>
    <recommendedName>
        <fullName evidence="1">Lactose phosphotransferase system repressor</fullName>
    </recommendedName>
</protein>
<dbReference type="KEGG" id="rtn:A6122_1974"/>
<dbReference type="SMART" id="SM00420">
    <property type="entry name" value="HTH_DEOR"/>
    <property type="match status" value="1"/>
</dbReference>
<keyword evidence="4" id="KW-0804">Transcription</keyword>
<dbReference type="Pfam" id="PF08220">
    <property type="entry name" value="HTH_DeoR"/>
    <property type="match status" value="1"/>
</dbReference>
<proteinExistence type="predicted"/>
<dbReference type="InterPro" id="IPR050313">
    <property type="entry name" value="Carb_Metab_HTH_regulators"/>
</dbReference>
<evidence type="ECO:0000313" key="7">
    <source>
        <dbReference type="EMBL" id="AND17099.1"/>
    </source>
</evidence>
<dbReference type="Proteomes" id="UP000077071">
    <property type="component" value="Chromosome"/>
</dbReference>
<evidence type="ECO:0000313" key="8">
    <source>
        <dbReference type="Proteomes" id="UP000077071"/>
    </source>
</evidence>
<dbReference type="SMART" id="SM01134">
    <property type="entry name" value="DeoRC"/>
    <property type="match status" value="1"/>
</dbReference>
<dbReference type="Gene3D" id="3.40.50.1360">
    <property type="match status" value="1"/>
</dbReference>
<dbReference type="GO" id="GO:0016740">
    <property type="term" value="F:transferase activity"/>
    <property type="evidence" value="ECO:0007669"/>
    <property type="project" value="UniProtKB-KW"/>
</dbReference>